<comment type="caution">
    <text evidence="2">The sequence shown here is derived from an EMBL/GenBank/DDBJ whole genome shotgun (WGS) entry which is preliminary data.</text>
</comment>
<keyword evidence="1" id="KW-0472">Membrane</keyword>
<evidence type="ECO:0000256" key="1">
    <source>
        <dbReference type="SAM" id="Phobius"/>
    </source>
</evidence>
<name>A0A396RNJ7_9SPHN</name>
<evidence type="ECO:0000313" key="2">
    <source>
        <dbReference type="EMBL" id="RHW18077.1"/>
    </source>
</evidence>
<evidence type="ECO:0000313" key="3">
    <source>
        <dbReference type="Proteomes" id="UP000266693"/>
    </source>
</evidence>
<feature type="transmembrane region" description="Helical" evidence="1">
    <location>
        <begin position="90"/>
        <end position="113"/>
    </location>
</feature>
<reference evidence="2 3" key="1">
    <citation type="submission" date="2018-08" db="EMBL/GenBank/DDBJ databases">
        <title>The multiple taxonomic identification of Sphingomonas gilva.</title>
        <authorList>
            <person name="Zhu D."/>
            <person name="Zheng S."/>
        </authorList>
    </citation>
    <scope>NUCLEOTIDE SEQUENCE [LARGE SCALE GENOMIC DNA]</scope>
    <source>
        <strain evidence="2 3">ZDH117</strain>
    </source>
</reference>
<dbReference type="Proteomes" id="UP000266693">
    <property type="component" value="Unassembled WGS sequence"/>
</dbReference>
<evidence type="ECO:0008006" key="4">
    <source>
        <dbReference type="Google" id="ProtNLM"/>
    </source>
</evidence>
<dbReference type="EMBL" id="QWLV01000002">
    <property type="protein sequence ID" value="RHW18077.1"/>
    <property type="molecule type" value="Genomic_DNA"/>
</dbReference>
<keyword evidence="3" id="KW-1185">Reference proteome</keyword>
<accession>A0A396RNJ7</accession>
<dbReference type="RefSeq" id="WP_118863269.1">
    <property type="nucleotide sequence ID" value="NZ_QWLV01000002.1"/>
</dbReference>
<feature type="transmembrane region" description="Helical" evidence="1">
    <location>
        <begin position="54"/>
        <end position="78"/>
    </location>
</feature>
<proteinExistence type="predicted"/>
<protein>
    <recommendedName>
        <fullName evidence="4">DUF1440 domain-containing protein</fullName>
    </recommendedName>
</protein>
<keyword evidence="1" id="KW-1133">Transmembrane helix</keyword>
<gene>
    <name evidence="2" type="ORF">D1610_06165</name>
</gene>
<dbReference type="OrthoDB" id="118190at2"/>
<sequence length="155" mass="15849">MKTARTILLATLVAGTLDILAAIIQGLTNGAAPAAVLRSVAAGPLGDGALAGGAGMAAAGLLIHFAIMAVIVAVFVLAAERIPALVRRPLFWGPLYGLAVWAVMYLIVLPLRWPGSFPLTDPARIAWAIAFHTLLVGLPIALIAAGGRRKSALAS</sequence>
<dbReference type="AlphaFoldDB" id="A0A396RNJ7"/>
<keyword evidence="1" id="KW-0812">Transmembrane</keyword>
<feature type="transmembrane region" description="Helical" evidence="1">
    <location>
        <begin position="125"/>
        <end position="145"/>
    </location>
</feature>
<organism evidence="2 3">
    <name type="scientific">Sphingomonas gilva</name>
    <dbReference type="NCBI Taxonomy" id="2305907"/>
    <lineage>
        <taxon>Bacteria</taxon>
        <taxon>Pseudomonadati</taxon>
        <taxon>Pseudomonadota</taxon>
        <taxon>Alphaproteobacteria</taxon>
        <taxon>Sphingomonadales</taxon>
        <taxon>Sphingomonadaceae</taxon>
        <taxon>Sphingomonas</taxon>
    </lineage>
</organism>